<dbReference type="NCBIfam" id="TIGR04025">
    <property type="entry name" value="PPOX_FMN_DR2398"/>
    <property type="match status" value="1"/>
</dbReference>
<dbReference type="SUPFAM" id="SSF50475">
    <property type="entry name" value="FMN-binding split barrel"/>
    <property type="match status" value="1"/>
</dbReference>
<feature type="domain" description="Pyridoxamine 5'-phosphate oxidase N-terminal" evidence="1">
    <location>
        <begin position="34"/>
        <end position="152"/>
    </location>
</feature>
<sequence length="210" mass="23620">MAYEKITSLAQLRELYGEPREVSLQKQQDQLDDYSKQFLSLSTFALLSTANSEGVQDCSPRGDVGGFIHCLDDKTIALPDRPGNNRLDSLSNIVQNPNVGLLVLVPGFKECLRINGRASLVTDQALLADFEQRNKLPKSVIVVRVEEVYFHCTKAITRANLWDVEAQLDRALMPSFTRILMGQIDPQKPEQELRDLEQAVAVAEKERSLY</sequence>
<protein>
    <recommendedName>
        <fullName evidence="1">Pyridoxamine 5'-phosphate oxidase N-terminal domain-containing protein</fullName>
    </recommendedName>
</protein>
<accession>A0A3N2DPI2</accession>
<gene>
    <name evidence="2" type="ORF">EDC56_2135</name>
</gene>
<evidence type="ECO:0000259" key="1">
    <source>
        <dbReference type="Pfam" id="PF01243"/>
    </source>
</evidence>
<keyword evidence="3" id="KW-1185">Reference proteome</keyword>
<proteinExistence type="predicted"/>
<evidence type="ECO:0000313" key="3">
    <source>
        <dbReference type="Proteomes" id="UP000275394"/>
    </source>
</evidence>
<dbReference type="OrthoDB" id="9796486at2"/>
<comment type="caution">
    <text evidence="2">The sequence shown here is derived from an EMBL/GenBank/DDBJ whole genome shotgun (WGS) entry which is preliminary data.</text>
</comment>
<dbReference type="RefSeq" id="WP_123712454.1">
    <property type="nucleotide sequence ID" value="NZ_RKHR01000004.1"/>
</dbReference>
<dbReference type="AlphaFoldDB" id="A0A3N2DPI2"/>
<dbReference type="Proteomes" id="UP000275394">
    <property type="component" value="Unassembled WGS sequence"/>
</dbReference>
<dbReference type="InterPro" id="IPR012349">
    <property type="entry name" value="Split_barrel_FMN-bd"/>
</dbReference>
<dbReference type="PANTHER" id="PTHR42815">
    <property type="entry name" value="FAD-BINDING, PUTATIVE (AFU_ORTHOLOGUE AFUA_6G07600)-RELATED"/>
    <property type="match status" value="1"/>
</dbReference>
<reference evidence="2 3" key="1">
    <citation type="submission" date="2018-11" db="EMBL/GenBank/DDBJ databases">
        <title>Genomic Encyclopedia of Type Strains, Phase IV (KMG-IV): sequencing the most valuable type-strain genomes for metagenomic binning, comparative biology and taxonomic classification.</title>
        <authorList>
            <person name="Goeker M."/>
        </authorList>
    </citation>
    <scope>NUCLEOTIDE SEQUENCE [LARGE SCALE GENOMIC DNA]</scope>
    <source>
        <strain evidence="2 3">DSM 100316</strain>
    </source>
</reference>
<evidence type="ECO:0000313" key="2">
    <source>
        <dbReference type="EMBL" id="ROS01690.1"/>
    </source>
</evidence>
<dbReference type="Pfam" id="PF01243">
    <property type="entry name" value="PNPOx_N"/>
    <property type="match status" value="1"/>
</dbReference>
<dbReference type="InterPro" id="IPR024029">
    <property type="entry name" value="Pyridox_Oxase_FMN-dep"/>
</dbReference>
<dbReference type="Gene3D" id="2.30.110.10">
    <property type="entry name" value="Electron Transport, Fmn-binding Protein, Chain A"/>
    <property type="match status" value="1"/>
</dbReference>
<name>A0A3N2DPI2_9GAMM</name>
<organism evidence="2 3">
    <name type="scientific">Sinobacterium caligoides</name>
    <dbReference type="NCBI Taxonomy" id="933926"/>
    <lineage>
        <taxon>Bacteria</taxon>
        <taxon>Pseudomonadati</taxon>
        <taxon>Pseudomonadota</taxon>
        <taxon>Gammaproteobacteria</taxon>
        <taxon>Cellvibrionales</taxon>
        <taxon>Spongiibacteraceae</taxon>
        <taxon>Sinobacterium</taxon>
    </lineage>
</organism>
<dbReference type="InterPro" id="IPR011576">
    <property type="entry name" value="Pyridox_Oxase_N"/>
</dbReference>
<dbReference type="EMBL" id="RKHR01000004">
    <property type="protein sequence ID" value="ROS01690.1"/>
    <property type="molecule type" value="Genomic_DNA"/>
</dbReference>
<dbReference type="PANTHER" id="PTHR42815:SF2">
    <property type="entry name" value="FAD-BINDING, PUTATIVE (AFU_ORTHOLOGUE AFUA_6G07600)-RELATED"/>
    <property type="match status" value="1"/>
</dbReference>